<accession>A0A0H5SZB7</accession>
<evidence type="ECO:0000313" key="9">
    <source>
        <dbReference type="Proteomes" id="UP000236497"/>
    </source>
</evidence>
<dbReference type="InterPro" id="IPR042187">
    <property type="entry name" value="Flagellin_C_sub2"/>
</dbReference>
<keyword evidence="9" id="KW-1185">Reference proteome</keyword>
<name>A0A0H5SZB7_HERHM</name>
<dbReference type="GO" id="GO:0009288">
    <property type="term" value="C:bacterial-type flagellum"/>
    <property type="evidence" value="ECO:0007669"/>
    <property type="project" value="UniProtKB-SubCell"/>
</dbReference>
<proteinExistence type="inferred from homology"/>
<dbReference type="SUPFAM" id="SSF64518">
    <property type="entry name" value="Phase 1 flagellin"/>
    <property type="match status" value="1"/>
</dbReference>
<dbReference type="PANTHER" id="PTHR42792">
    <property type="entry name" value="FLAGELLIN"/>
    <property type="match status" value="1"/>
</dbReference>
<comment type="subcellular location">
    <subcellularLocation>
        <location evidence="4">Secreted</location>
    </subcellularLocation>
    <subcellularLocation>
        <location evidence="4">Bacterial flagellum</location>
    </subcellularLocation>
</comment>
<evidence type="ECO:0000259" key="7">
    <source>
        <dbReference type="Pfam" id="PF00700"/>
    </source>
</evidence>
<dbReference type="RefSeq" id="WP_158245967.1">
    <property type="nucleotide sequence ID" value="NZ_CVTD020000028.1"/>
</dbReference>
<dbReference type="InterPro" id="IPR046358">
    <property type="entry name" value="Flagellin_C"/>
</dbReference>
<comment type="function">
    <text evidence="4">Flagellin is the subunit protein which polymerizes to form the filaments of bacterial flagella.</text>
</comment>
<organism evidence="8 9">
    <name type="scientific">Herbinix hemicellulosilytica</name>
    <dbReference type="NCBI Taxonomy" id="1564487"/>
    <lineage>
        <taxon>Bacteria</taxon>
        <taxon>Bacillati</taxon>
        <taxon>Bacillota</taxon>
        <taxon>Clostridia</taxon>
        <taxon>Lachnospirales</taxon>
        <taxon>Lachnospiraceae</taxon>
        <taxon>Herbinix</taxon>
    </lineage>
</organism>
<keyword evidence="3 4" id="KW-0975">Bacterial flagellum</keyword>
<evidence type="ECO:0000256" key="5">
    <source>
        <dbReference type="SAM" id="Coils"/>
    </source>
</evidence>
<keyword evidence="5" id="KW-0175">Coiled coil</keyword>
<dbReference type="Proteomes" id="UP000236497">
    <property type="component" value="Unassembled WGS sequence"/>
</dbReference>
<dbReference type="Gene3D" id="1.20.1330.10">
    <property type="entry name" value="f41 fragment of flagellin, N-terminal domain"/>
    <property type="match status" value="2"/>
</dbReference>
<dbReference type="GO" id="GO:0005576">
    <property type="term" value="C:extracellular region"/>
    <property type="evidence" value="ECO:0007669"/>
    <property type="project" value="UniProtKB-SubCell"/>
</dbReference>
<comment type="similarity">
    <text evidence="1 4">Belongs to the bacterial flagellin family.</text>
</comment>
<dbReference type="Pfam" id="PF00669">
    <property type="entry name" value="Flagellin_N"/>
    <property type="match status" value="1"/>
</dbReference>
<dbReference type="PRINTS" id="PR00207">
    <property type="entry name" value="FLAGELLIN"/>
</dbReference>
<dbReference type="Gene3D" id="6.10.10.10">
    <property type="entry name" value="Flagellar export chaperone, C-terminal domain"/>
    <property type="match status" value="1"/>
</dbReference>
<dbReference type="EMBL" id="CVTD020000028">
    <property type="protein sequence ID" value="CRZ35733.1"/>
    <property type="molecule type" value="Genomic_DNA"/>
</dbReference>
<gene>
    <name evidence="8" type="ORF">HHT355_2550</name>
</gene>
<dbReference type="GO" id="GO:0005198">
    <property type="term" value="F:structural molecule activity"/>
    <property type="evidence" value="ECO:0007669"/>
    <property type="project" value="UniProtKB-UniRule"/>
</dbReference>
<evidence type="ECO:0000256" key="1">
    <source>
        <dbReference type="ARBA" id="ARBA00005709"/>
    </source>
</evidence>
<reference evidence="8 9" key="1">
    <citation type="submission" date="2015-06" db="EMBL/GenBank/DDBJ databases">
        <authorList>
            <person name="Wibberg Daniel"/>
        </authorList>
    </citation>
    <scope>NUCLEOTIDE SEQUENCE [LARGE SCALE GENOMIC DNA]</scope>
    <source>
        <strain evidence="8 9">T3/55T</strain>
    </source>
</reference>
<keyword evidence="4" id="KW-0964">Secreted</keyword>
<feature type="domain" description="Flagellin N-terminal" evidence="6">
    <location>
        <begin position="3"/>
        <end position="139"/>
    </location>
</feature>
<evidence type="ECO:0000256" key="4">
    <source>
        <dbReference type="RuleBase" id="RU362073"/>
    </source>
</evidence>
<feature type="coiled-coil region" evidence="5">
    <location>
        <begin position="73"/>
        <end position="127"/>
    </location>
</feature>
<dbReference type="PANTHER" id="PTHR42792:SF2">
    <property type="entry name" value="FLAGELLIN"/>
    <property type="match status" value="1"/>
</dbReference>
<evidence type="ECO:0000256" key="2">
    <source>
        <dbReference type="ARBA" id="ARBA00020110"/>
    </source>
</evidence>
<feature type="domain" description="Flagellin C-terminal" evidence="7">
    <location>
        <begin position="444"/>
        <end position="528"/>
    </location>
</feature>
<protein>
    <recommendedName>
        <fullName evidence="2 4">Flagellin</fullName>
    </recommendedName>
</protein>
<sequence>MRINHNISALKANNQLAKTNKLLDASLQRLSSGYRINSAADDAAGLAISEKMRTQISGLNMASRNASDGISVIQTAEGALIEVEAMLQRMRELAVQSANGTYTIEDRIAIQAEIDQLNQEINRIAENTEFNTMTLLNGNIDRKSFSNNNSVNLISLSDTVSVGKYAIKITQDARQAVLVGNTIDLGKDENDVPYTTTTRKISASEAGKININGETVEIKEGETIDEVFQKLRDVCDAVNVTVFAADPSKPLDTAKYPELAGYASESLSSGKSLVFVSKEYGSDQVISIYCDSPGLSELLGLTVAGTEVRGYDAKAEIDFSVEKPDSLFEKTATVSVQGNKVTVSDRNNFKMVFEVAPATVGTVFEDTVITDPDNEPTYGKIDDTVTYTPVDITVTVLDAGPMDLQIGANEGQTMSIRIPRVTPETLGIDKINIATADGAQKAISLLDYAINEISAIRSKLGAYQNRLEHAISNLDVTSENMTESLSRIEDVDMAEEMAEYTQRNVLAQAGTAMLAQANARPQQILSLLQQ</sequence>
<evidence type="ECO:0000256" key="3">
    <source>
        <dbReference type="ARBA" id="ARBA00023143"/>
    </source>
</evidence>
<evidence type="ECO:0000313" key="8">
    <source>
        <dbReference type="EMBL" id="CRZ35733.1"/>
    </source>
</evidence>
<dbReference type="AlphaFoldDB" id="A0A0H5SZB7"/>
<dbReference type="Pfam" id="PF00700">
    <property type="entry name" value="Flagellin_C"/>
    <property type="match status" value="1"/>
</dbReference>
<evidence type="ECO:0000259" key="6">
    <source>
        <dbReference type="Pfam" id="PF00669"/>
    </source>
</evidence>
<dbReference type="InterPro" id="IPR001492">
    <property type="entry name" value="Flagellin"/>
</dbReference>
<dbReference type="InterPro" id="IPR001029">
    <property type="entry name" value="Flagellin_N"/>
</dbReference>